<name>A0A1T4PDA4_9BACT</name>
<evidence type="ECO:0000256" key="2">
    <source>
        <dbReference type="SAM" id="SignalP"/>
    </source>
</evidence>
<dbReference type="InterPro" id="IPR018247">
    <property type="entry name" value="EF_Hand_1_Ca_BS"/>
</dbReference>
<accession>A0A1T4PDA4</accession>
<dbReference type="NCBIfam" id="TIGR03296">
    <property type="entry name" value="M6dom_TIGR03296"/>
    <property type="match status" value="1"/>
</dbReference>
<dbReference type="OrthoDB" id="5523924at2"/>
<feature type="signal peptide" evidence="2">
    <location>
        <begin position="1"/>
        <end position="21"/>
    </location>
</feature>
<feature type="domain" description="Bacterial repeat" evidence="3">
    <location>
        <begin position="562"/>
        <end position="637"/>
    </location>
</feature>
<feature type="domain" description="Bacterial repeat" evidence="3">
    <location>
        <begin position="798"/>
        <end position="853"/>
    </location>
</feature>
<dbReference type="GO" id="GO:0006508">
    <property type="term" value="P:proteolysis"/>
    <property type="evidence" value="ECO:0007669"/>
    <property type="project" value="UniProtKB-KW"/>
</dbReference>
<keyword evidence="4" id="KW-0378">Hydrolase</keyword>
<proteinExistence type="predicted"/>
<dbReference type="SUPFAM" id="SSF55486">
    <property type="entry name" value="Metalloproteases ('zincins'), catalytic domain"/>
    <property type="match status" value="1"/>
</dbReference>
<dbReference type="GO" id="GO:0008237">
    <property type="term" value="F:metallopeptidase activity"/>
    <property type="evidence" value="ECO:0007669"/>
    <property type="project" value="UniProtKB-KW"/>
</dbReference>
<dbReference type="PANTHER" id="PTHR41775">
    <property type="entry name" value="SECRETED PROTEIN-RELATED"/>
    <property type="match status" value="1"/>
</dbReference>
<feature type="chain" id="PRO_5012142825" evidence="2">
    <location>
        <begin position="22"/>
        <end position="939"/>
    </location>
</feature>
<keyword evidence="4" id="KW-0482">Metalloprotease</keyword>
<dbReference type="InterPro" id="IPR044060">
    <property type="entry name" value="Bacterial_rp_domain"/>
</dbReference>
<evidence type="ECO:0000256" key="1">
    <source>
        <dbReference type="SAM" id="MobiDB-lite"/>
    </source>
</evidence>
<sequence length="939" mass="98678">MLNRILIFFICISLFATQLHAGPASPDLIEVTQPDGSSFKIRKHGDEFQNWTETETGHTVLKNLKTKEWEYAVKNSDGSLGLSGQKVSPQQKAPTDLPKHLKPQRNTEAEKLLSEHIRNTYQQRLNQTSATPSTGVSTGAGDWVPVPVSGNRNLLIVLVNFADRTMTTTTPASWSAKIFDTAAGAKSVAKYFKDNSFSTLNVLPAAHTQSATPGVVSVTIADNHPNSGKSFDYTSETTVLNHALAQAASYVNFPSFDTNNNGTLEQSELSIYFIYAGYEDSGSDKTPKIWAHAWGGYSVLASGKYVTRWAINGELNNADVQHPMGVIAHELGHALCGLPDLYDTSDTNGGMGHFSLMAGGSWGADIGEYGGVTPTALDAWTREYLGWATPITPTTSGALSLAHPLSSQSAVYKFVSPLISSSEYFLVENRQPTGWDLGLRGYLGSGWLGGLLITHIDITSGTAGSNDINSYTANNVAGGGHQGVVPVQASTASCNMLTTLSRGCSTTFYYSGNNASWGPSTTPNSNYYSSAATNFSLTGISAQAATMTGSFSFTPPVTKTLTVSKSGTGSGTVSSSPAGISCGSTCSANFLQNENVTLTAAGDAGSIFTGWSGGNCSGTGTCTVSLADDTAVTATFVTTTLGEALNIPGITVTTSGNANWFPESSTSHDGSSAAQSGDINDNQTSSMQFTVHGPGTLSFWWKASSESGFDYLKFYIDGVAQGSGISGTVDWTPVSGITIPTGTHTLSWIYSKDGSMSSGSDAGWVDQIFMEQTLDVFIQGAGSGTVLMNPYSINCSTSGGCATNYNLGTLVTLIATPSGSSTFGGWNGCTTPSGTTCNLIMDERKSVTATFNAPHKVKIYNGASYETISDGYEAANSGDVIMLAQDTFASDLILNINKAVTLSGGWYPDFHGTTGLYSDLQGILTVANGSLTVENLIIK</sequence>
<dbReference type="InterPro" id="IPR008757">
    <property type="entry name" value="Peptidase_M6-like_domain"/>
</dbReference>
<evidence type="ECO:0000259" key="3">
    <source>
        <dbReference type="Pfam" id="PF18998"/>
    </source>
</evidence>
<dbReference type="RefSeq" id="WP_078790203.1">
    <property type="nucleotide sequence ID" value="NZ_FUWR01000009.1"/>
</dbReference>
<organism evidence="4 5">
    <name type="scientific">Trichlorobacter thiogenes</name>
    <dbReference type="NCBI Taxonomy" id="115783"/>
    <lineage>
        <taxon>Bacteria</taxon>
        <taxon>Pseudomonadati</taxon>
        <taxon>Thermodesulfobacteriota</taxon>
        <taxon>Desulfuromonadia</taxon>
        <taxon>Geobacterales</taxon>
        <taxon>Geobacteraceae</taxon>
        <taxon>Trichlorobacter</taxon>
    </lineage>
</organism>
<dbReference type="PROSITE" id="PS00018">
    <property type="entry name" value="EF_HAND_1"/>
    <property type="match status" value="1"/>
</dbReference>
<keyword evidence="5" id="KW-1185">Reference proteome</keyword>
<dbReference type="Pfam" id="PF18998">
    <property type="entry name" value="Flg_new_2"/>
    <property type="match status" value="2"/>
</dbReference>
<reference evidence="5" key="1">
    <citation type="submission" date="2017-02" db="EMBL/GenBank/DDBJ databases">
        <authorList>
            <person name="Varghese N."/>
            <person name="Submissions S."/>
        </authorList>
    </citation>
    <scope>NUCLEOTIDE SEQUENCE [LARGE SCALE GENOMIC DNA]</scope>
    <source>
        <strain evidence="5">ATCC BAA-34</strain>
    </source>
</reference>
<feature type="region of interest" description="Disordered" evidence="1">
    <location>
        <begin position="80"/>
        <end position="105"/>
    </location>
</feature>
<dbReference type="EMBL" id="FUWR01000009">
    <property type="protein sequence ID" value="SJZ88798.1"/>
    <property type="molecule type" value="Genomic_DNA"/>
</dbReference>
<dbReference type="Proteomes" id="UP000190102">
    <property type="component" value="Unassembled WGS sequence"/>
</dbReference>
<dbReference type="AlphaFoldDB" id="A0A1T4PDA4"/>
<evidence type="ECO:0000313" key="5">
    <source>
        <dbReference type="Proteomes" id="UP000190102"/>
    </source>
</evidence>
<dbReference type="PANTHER" id="PTHR41775:SF1">
    <property type="entry name" value="PEPTIDASE M6-LIKE DOMAIN-CONTAINING PROTEIN"/>
    <property type="match status" value="1"/>
</dbReference>
<protein>
    <submittedName>
        <fullName evidence="4">M6 family metalloprotease domain-containing protein</fullName>
    </submittedName>
</protein>
<gene>
    <name evidence="4" type="ORF">SAMN02745119_01914</name>
</gene>
<keyword evidence="2" id="KW-0732">Signal</keyword>
<keyword evidence="4" id="KW-0645">Protease</keyword>
<dbReference type="STRING" id="115783.SAMN02745119_01914"/>
<evidence type="ECO:0000313" key="4">
    <source>
        <dbReference type="EMBL" id="SJZ88798.1"/>
    </source>
</evidence>